<gene>
    <name evidence="3" type="ORF">OSSY52_02560</name>
</gene>
<sequence length="389" mass="44918">MKDIVEKAWIELAKESVFFSYIRMHFENIPTENIRTTKLSITSSGNFRLLYNPRRLKSYGIRFTKALIKHEIYHIIFGHIFIKPKKREKGIWGLAMDASINQYIKELDSLSEPLDVFLLEGHGTDNETLFVTAPINMLNKTAEEYFTYAMDIIEKSNFIDMEEVNDSSPDSHEFESELPEEITFDIISEVVTQAYDKSAGNEPNGIELAISIMAKKNKFDWKTLIRRFFGSSVIVDKYRTQMRPNRRYDDQPGWRTERGPKIAVIVDTSGSIIEEEFNDFFSEIEDIARVSGGKISLIQADENVQSVLQYSKGKWRDTVLKGKGSTDLQPAVDYVEENLRPEGIIVFTDGWVEVPNINRRCFFVLSKKHNPEFFSQVIDIYGNKKIVTL</sequence>
<dbReference type="EMBL" id="AP018712">
    <property type="protein sequence ID" value="BBE30115.1"/>
    <property type="molecule type" value="Genomic_DNA"/>
</dbReference>
<dbReference type="Pfam" id="PF13203">
    <property type="entry name" value="DUF2201_N"/>
    <property type="match status" value="1"/>
</dbReference>
<evidence type="ECO:0000259" key="2">
    <source>
        <dbReference type="Pfam" id="PF13203"/>
    </source>
</evidence>
<dbReference type="KEGG" id="ocy:OSSY52_02560"/>
<dbReference type="InterPro" id="IPR036465">
    <property type="entry name" value="vWFA_dom_sf"/>
</dbReference>
<name>A0A7G1G2M5_9BACT</name>
<dbReference type="InterPro" id="IPR018698">
    <property type="entry name" value="VWA-like_dom"/>
</dbReference>
<evidence type="ECO:0000313" key="3">
    <source>
        <dbReference type="EMBL" id="BBE30115.1"/>
    </source>
</evidence>
<dbReference type="Proteomes" id="UP000516361">
    <property type="component" value="Chromosome"/>
</dbReference>
<reference evidence="3 4" key="1">
    <citation type="submission" date="2018-06" db="EMBL/GenBank/DDBJ databases">
        <title>Genome sequencing of Oceanotoga sp. sy52.</title>
        <authorList>
            <person name="Mori K."/>
        </authorList>
    </citation>
    <scope>NUCLEOTIDE SEQUENCE [LARGE SCALE GENOMIC DNA]</scope>
    <source>
        <strain evidence="4">sy52</strain>
    </source>
</reference>
<feature type="domain" description="Putative metallopeptidase" evidence="2">
    <location>
        <begin position="11"/>
        <end position="109"/>
    </location>
</feature>
<dbReference type="PANTHER" id="PTHR38730">
    <property type="entry name" value="SLL7028 PROTEIN"/>
    <property type="match status" value="1"/>
</dbReference>
<evidence type="ECO:0000259" key="1">
    <source>
        <dbReference type="Pfam" id="PF09967"/>
    </source>
</evidence>
<dbReference type="InParanoid" id="A0A7G1G2M5"/>
<keyword evidence="4" id="KW-1185">Reference proteome</keyword>
<evidence type="ECO:0000313" key="4">
    <source>
        <dbReference type="Proteomes" id="UP000516361"/>
    </source>
</evidence>
<dbReference type="PANTHER" id="PTHR38730:SF1">
    <property type="entry name" value="SLL7028 PROTEIN"/>
    <property type="match status" value="1"/>
</dbReference>
<dbReference type="CDD" id="cd00198">
    <property type="entry name" value="vWFA"/>
    <property type="match status" value="1"/>
</dbReference>
<dbReference type="AlphaFoldDB" id="A0A7G1G2M5"/>
<organism evidence="3 4">
    <name type="scientific">Tepiditoga spiralis</name>
    <dbReference type="NCBI Taxonomy" id="2108365"/>
    <lineage>
        <taxon>Bacteria</taxon>
        <taxon>Thermotogati</taxon>
        <taxon>Thermotogota</taxon>
        <taxon>Thermotogae</taxon>
        <taxon>Petrotogales</taxon>
        <taxon>Petrotogaceae</taxon>
        <taxon>Tepiditoga</taxon>
    </lineage>
</organism>
<dbReference type="RefSeq" id="WP_190615246.1">
    <property type="nucleotide sequence ID" value="NZ_AP018712.1"/>
</dbReference>
<proteinExistence type="predicted"/>
<feature type="domain" description="VWA-like" evidence="1">
    <location>
        <begin position="262"/>
        <end position="367"/>
    </location>
</feature>
<dbReference type="InterPro" id="IPR025154">
    <property type="entry name" value="Put_metallopeptidase_dom"/>
</dbReference>
<accession>A0A7G1G2M5</accession>
<evidence type="ECO:0008006" key="5">
    <source>
        <dbReference type="Google" id="ProtNLM"/>
    </source>
</evidence>
<dbReference type="Pfam" id="PF09967">
    <property type="entry name" value="DUF2201"/>
    <property type="match status" value="1"/>
</dbReference>
<dbReference type="SUPFAM" id="SSF53300">
    <property type="entry name" value="vWA-like"/>
    <property type="match status" value="1"/>
</dbReference>
<protein>
    <recommendedName>
        <fullName evidence="5">VWA-like domain-containing protein</fullName>
    </recommendedName>
</protein>